<evidence type="ECO:0000313" key="2">
    <source>
        <dbReference type="EMBL" id="KAK4015526.1"/>
    </source>
</evidence>
<gene>
    <name evidence="2" type="ORF">OUZ56_030502</name>
</gene>
<dbReference type="EMBL" id="JAOYFB010000005">
    <property type="protein sequence ID" value="KAK4015526.1"/>
    <property type="molecule type" value="Genomic_DNA"/>
</dbReference>
<proteinExistence type="predicted"/>
<evidence type="ECO:0000256" key="1">
    <source>
        <dbReference type="SAM" id="MobiDB-lite"/>
    </source>
</evidence>
<keyword evidence="3" id="KW-1185">Reference proteome</keyword>
<name>A0ABQ9ZRH9_9CRUS</name>
<reference evidence="2 3" key="1">
    <citation type="journal article" date="2023" name="Nucleic Acids Res.">
        <title>The hologenome of Daphnia magna reveals possible DNA methylation and microbiome-mediated evolution of the host genome.</title>
        <authorList>
            <person name="Chaturvedi A."/>
            <person name="Li X."/>
            <person name="Dhandapani V."/>
            <person name="Marshall H."/>
            <person name="Kissane S."/>
            <person name="Cuenca-Cambronero M."/>
            <person name="Asole G."/>
            <person name="Calvet F."/>
            <person name="Ruiz-Romero M."/>
            <person name="Marangio P."/>
            <person name="Guigo R."/>
            <person name="Rago D."/>
            <person name="Mirbahai L."/>
            <person name="Eastwood N."/>
            <person name="Colbourne J.K."/>
            <person name="Zhou J."/>
            <person name="Mallon E."/>
            <person name="Orsini L."/>
        </authorList>
    </citation>
    <scope>NUCLEOTIDE SEQUENCE [LARGE SCALE GENOMIC DNA]</scope>
    <source>
        <strain evidence="2">LRV0_1</strain>
    </source>
</reference>
<comment type="caution">
    <text evidence="2">The sequence shown here is derived from an EMBL/GenBank/DDBJ whole genome shotgun (WGS) entry which is preliminary data.</text>
</comment>
<feature type="compositionally biased region" description="Basic and acidic residues" evidence="1">
    <location>
        <begin position="96"/>
        <end position="113"/>
    </location>
</feature>
<dbReference type="Proteomes" id="UP001234178">
    <property type="component" value="Unassembled WGS sequence"/>
</dbReference>
<feature type="region of interest" description="Disordered" evidence="1">
    <location>
        <begin position="93"/>
        <end position="113"/>
    </location>
</feature>
<evidence type="ECO:0000313" key="3">
    <source>
        <dbReference type="Proteomes" id="UP001234178"/>
    </source>
</evidence>
<accession>A0ABQ9ZRH9</accession>
<organism evidence="2 3">
    <name type="scientific">Daphnia magna</name>
    <dbReference type="NCBI Taxonomy" id="35525"/>
    <lineage>
        <taxon>Eukaryota</taxon>
        <taxon>Metazoa</taxon>
        <taxon>Ecdysozoa</taxon>
        <taxon>Arthropoda</taxon>
        <taxon>Crustacea</taxon>
        <taxon>Branchiopoda</taxon>
        <taxon>Diplostraca</taxon>
        <taxon>Cladocera</taxon>
        <taxon>Anomopoda</taxon>
        <taxon>Daphniidae</taxon>
        <taxon>Daphnia</taxon>
    </lineage>
</organism>
<sequence>MEFRVFRLPDATLDWSRRNLNKIKMAEGVPRTSRVGGCLQTGLFKLTRATASETGLGADLCHNLRNGTQFIRSYWTPSFALMSVGGLICGDEEESGRDINREDKMTTPKDDKEIRGRHQMSFVIKNWGEEHNAN</sequence>
<protein>
    <submittedName>
        <fullName evidence="2">Uncharacterized protein</fullName>
    </submittedName>
</protein>